<dbReference type="PATRIC" id="fig|1297742.4.peg.6549"/>
<dbReference type="KEGG" id="mym:A176_006460"/>
<accession>A0A0H4X6L4</accession>
<organism evidence="1 2">
    <name type="scientific">Pseudomyxococcus hansupus</name>
    <dbReference type="NCBI Taxonomy" id="1297742"/>
    <lineage>
        <taxon>Bacteria</taxon>
        <taxon>Pseudomonadati</taxon>
        <taxon>Myxococcota</taxon>
        <taxon>Myxococcia</taxon>
        <taxon>Myxococcales</taxon>
        <taxon>Cystobacterineae</taxon>
        <taxon>Myxococcaceae</taxon>
        <taxon>Pseudomyxococcus</taxon>
    </lineage>
</organism>
<dbReference type="EMBL" id="CP012109">
    <property type="protein sequence ID" value="AKQ69548.1"/>
    <property type="molecule type" value="Genomic_DNA"/>
</dbReference>
<evidence type="ECO:0000313" key="2">
    <source>
        <dbReference type="Proteomes" id="UP000009026"/>
    </source>
</evidence>
<dbReference type="Proteomes" id="UP000009026">
    <property type="component" value="Chromosome"/>
</dbReference>
<proteinExistence type="predicted"/>
<dbReference type="AlphaFoldDB" id="A0A0H4X6L4"/>
<name>A0A0H4X6L4_9BACT</name>
<sequence length="177" mass="20115">MGRFGDESGKPDALMARKALLLFRSLNHPPTAVVLVRDSDGDASRRIGLEQVRRSYPWPFQVVIALAEPKREAWVLSGFEPQGHEESNRLQRLSERLSIDPLTKSHELDARKHGAKTDIKRALSELTQDDWRREHQCLEEASLDLLKQRGEKNGLAAFMTEVREKLVPILKGQDIPC</sequence>
<reference evidence="1 2" key="1">
    <citation type="journal article" date="2016" name="PLoS ONE">
        <title>Complete Genome Sequence and Comparative Genomics of a Novel Myxobacterium Myxococcus hansupus.</title>
        <authorList>
            <person name="Sharma G."/>
            <person name="Narwani T."/>
            <person name="Subramanian S."/>
        </authorList>
    </citation>
    <scope>NUCLEOTIDE SEQUENCE [LARGE SCALE GENOMIC DNA]</scope>
    <source>
        <strain evidence="2">mixupus</strain>
    </source>
</reference>
<evidence type="ECO:0000313" key="1">
    <source>
        <dbReference type="EMBL" id="AKQ69548.1"/>
    </source>
</evidence>
<dbReference type="eggNOG" id="ENOG5032X59">
    <property type="taxonomic scope" value="Bacteria"/>
</dbReference>
<keyword evidence="2" id="KW-1185">Reference proteome</keyword>
<protein>
    <recommendedName>
        <fullName evidence="3">DUF4276 family protein</fullName>
    </recommendedName>
</protein>
<gene>
    <name evidence="1" type="ORF">A176_006460</name>
</gene>
<evidence type="ECO:0008006" key="3">
    <source>
        <dbReference type="Google" id="ProtNLM"/>
    </source>
</evidence>